<feature type="transmembrane region" description="Helical" evidence="6">
    <location>
        <begin position="574"/>
        <end position="593"/>
    </location>
</feature>
<keyword evidence="2" id="KW-1003">Cell membrane</keyword>
<name>A0A8I0GCH2_9ACTO</name>
<dbReference type="EMBL" id="JACRUO010000001">
    <property type="protein sequence ID" value="MBD3689620.1"/>
    <property type="molecule type" value="Genomic_DNA"/>
</dbReference>
<evidence type="ECO:0000256" key="4">
    <source>
        <dbReference type="ARBA" id="ARBA00022989"/>
    </source>
</evidence>
<evidence type="ECO:0000256" key="1">
    <source>
        <dbReference type="ARBA" id="ARBA00004651"/>
    </source>
</evidence>
<feature type="transmembrane region" description="Helical" evidence="6">
    <location>
        <begin position="91"/>
        <end position="110"/>
    </location>
</feature>
<keyword evidence="5 6" id="KW-0472">Membrane</keyword>
<evidence type="ECO:0000256" key="6">
    <source>
        <dbReference type="SAM" id="Phobius"/>
    </source>
</evidence>
<dbReference type="AlphaFoldDB" id="A0A8I0GCH2"/>
<gene>
    <name evidence="7" type="ORF">H8R10_05190</name>
</gene>
<feature type="transmembrane region" description="Helical" evidence="6">
    <location>
        <begin position="712"/>
        <end position="733"/>
    </location>
</feature>
<keyword evidence="8" id="KW-1185">Reference proteome</keyword>
<dbReference type="RefSeq" id="WP_191071654.1">
    <property type="nucleotide sequence ID" value="NZ_JACRUO010000001.1"/>
</dbReference>
<dbReference type="Proteomes" id="UP000627538">
    <property type="component" value="Unassembled WGS sequence"/>
</dbReference>
<feature type="transmembrane region" description="Helical" evidence="6">
    <location>
        <begin position="117"/>
        <end position="138"/>
    </location>
</feature>
<evidence type="ECO:0000256" key="5">
    <source>
        <dbReference type="ARBA" id="ARBA00023136"/>
    </source>
</evidence>
<evidence type="ECO:0000313" key="8">
    <source>
        <dbReference type="Proteomes" id="UP000627538"/>
    </source>
</evidence>
<keyword evidence="4 6" id="KW-1133">Transmembrane helix</keyword>
<protein>
    <submittedName>
        <fullName evidence="7">Flippase-like domain-containing protein</fullName>
    </submittedName>
</protein>
<feature type="transmembrane region" description="Helical" evidence="6">
    <location>
        <begin position="211"/>
        <end position="232"/>
    </location>
</feature>
<feature type="transmembrane region" description="Helical" evidence="6">
    <location>
        <begin position="675"/>
        <end position="700"/>
    </location>
</feature>
<feature type="transmembrane region" description="Helical" evidence="6">
    <location>
        <begin position="605"/>
        <end position="626"/>
    </location>
</feature>
<evidence type="ECO:0000256" key="2">
    <source>
        <dbReference type="ARBA" id="ARBA00022475"/>
    </source>
</evidence>
<reference evidence="7 8" key="1">
    <citation type="submission" date="2020-08" db="EMBL/GenBank/DDBJ databases">
        <title>Winkia gen. nov., sp. nov., isolated from faeces of the Anser albifrons in China.</title>
        <authorList>
            <person name="Liu Q."/>
        </authorList>
    </citation>
    <scope>NUCLEOTIDE SEQUENCE [LARGE SCALE GENOMIC DNA]</scope>
    <source>
        <strain evidence="7 8">C62</strain>
    </source>
</reference>
<dbReference type="PANTHER" id="PTHR39087:SF2">
    <property type="entry name" value="UPF0104 MEMBRANE PROTEIN MJ1595"/>
    <property type="match status" value="1"/>
</dbReference>
<sequence>MVSPESRPIVVDQTLPWATPSHATETQLIDTEERTVHRVDDLIEAGLLLLAFFGVLVLSIYAQRTTTAVTSDVTSVISSTMRQITLVPVRILENFVTLLVPVLVLGILAWRRQWRTLLQTVATGMAATLVANAITVALGSASSSGLFSALLIGDTRDWSSMPTVAISASLTGLTALLRMAGERARETYIRTSWIALWVVLGLLIIQGRMTLVSALVTVIIGAIVGSLARYGFGTPSRRGSGAALISALATLGIYPTKVVRVDAEPGSDPMSAATMTIHSQAAAGVLRESRLHASVAVLNCDIISEVRQAQARVGITEELPDYVSANRFYAVWDNSDTCYLVEATDSDRHLLSRLTNWWSRLRLRGTEHSEASTIRDSAEHTALVSQAAQEAGVRGPRCIGVTRAESSYACVFEVGAHLRPLSDIDAEVLSDDVLDDLWQQLRACHTRGLTHRNIDASSLALSSDNLVNLRHWDQGEVAASDLAQRVDLVQALILTCLLVGEDRAVASARRVLGDGTLTSLLPMLQMLALPTSTRSRAKAAKLLPRVRETLRDIAQVESFDVPAVDLRGFSIKTLLITTVGLIALVVVFSSLNFTDLISVLSQATWWWLIVGFFFSLLNAPAQTIILKGVCPERLGWRECTAVQLAGSLTSLVAPTGVGVAALNLRYLNKQRVPTALALATVSLMQAFQFVVTVALLMIFVGFTGTSISVNFFSGPLLWAVIVLAVIVGVFFAITPTRVWALKKLSGPISQVWPRLVWVMGSPRRILIATAGVVVMVLTQVACFGCSLAAFGETLSFSSLAVTFLVSNTVGSLIPTPGGLGPIEASLTGGLQLAGIGSAVALSAALTYRLLTFWGRAPIGWLALKYLQRCGIL</sequence>
<keyword evidence="3 6" id="KW-0812">Transmembrane</keyword>
<feature type="transmembrane region" description="Helical" evidence="6">
    <location>
        <begin position="42"/>
        <end position="62"/>
    </location>
</feature>
<feature type="transmembrane region" description="Helical" evidence="6">
    <location>
        <begin position="158"/>
        <end position="176"/>
    </location>
</feature>
<proteinExistence type="predicted"/>
<comment type="caution">
    <text evidence="7">The sequence shown here is derived from an EMBL/GenBank/DDBJ whole genome shotgun (WGS) entry which is preliminary data.</text>
</comment>
<feature type="transmembrane region" description="Helical" evidence="6">
    <location>
        <begin position="188"/>
        <end position="205"/>
    </location>
</feature>
<dbReference type="GO" id="GO:0005886">
    <property type="term" value="C:plasma membrane"/>
    <property type="evidence" value="ECO:0007669"/>
    <property type="project" value="UniProtKB-SubCell"/>
</dbReference>
<dbReference type="PANTHER" id="PTHR39087">
    <property type="entry name" value="UPF0104 MEMBRANE PROTEIN MJ1595"/>
    <property type="match status" value="1"/>
</dbReference>
<feature type="transmembrane region" description="Helical" evidence="6">
    <location>
        <begin position="765"/>
        <end position="790"/>
    </location>
</feature>
<organism evidence="7 8">
    <name type="scientific">Nanchangia anserum</name>
    <dbReference type="NCBI Taxonomy" id="2692125"/>
    <lineage>
        <taxon>Bacteria</taxon>
        <taxon>Bacillati</taxon>
        <taxon>Actinomycetota</taxon>
        <taxon>Actinomycetes</taxon>
        <taxon>Actinomycetales</taxon>
        <taxon>Actinomycetaceae</taxon>
        <taxon>Nanchangia</taxon>
    </lineage>
</organism>
<evidence type="ECO:0000313" key="7">
    <source>
        <dbReference type="EMBL" id="MBD3689620.1"/>
    </source>
</evidence>
<dbReference type="Pfam" id="PF03706">
    <property type="entry name" value="LPG_synthase_TM"/>
    <property type="match status" value="1"/>
</dbReference>
<accession>A0A8I0GCH2</accession>
<comment type="subcellular location">
    <subcellularLocation>
        <location evidence="1">Cell membrane</location>
        <topology evidence="1">Multi-pass membrane protein</topology>
    </subcellularLocation>
</comment>
<feature type="transmembrane region" description="Helical" evidence="6">
    <location>
        <begin position="829"/>
        <end position="850"/>
    </location>
</feature>
<dbReference type="InterPro" id="IPR022791">
    <property type="entry name" value="L-PG_synthase/AglD"/>
</dbReference>
<evidence type="ECO:0000256" key="3">
    <source>
        <dbReference type="ARBA" id="ARBA00022692"/>
    </source>
</evidence>